<protein>
    <submittedName>
        <fullName evidence="1">Uncharacterized protein</fullName>
    </submittedName>
</protein>
<sequence>MFYTHNHVSGILLNKKIIGRVCFNNHKHAEVSCIESNKHKLKKNKNYTLFSFRFDKKYNLKNAKPCIHCLHVIKKYHNISNVIYSDDDKLIEEKVCNIQTTHISKKFKF</sequence>
<proteinExistence type="predicted"/>
<name>W8W264_9VIRU</name>
<dbReference type="SUPFAM" id="SSF53927">
    <property type="entry name" value="Cytidine deaminase-like"/>
    <property type="match status" value="1"/>
</dbReference>
<reference evidence="1 2" key="1">
    <citation type="submission" date="2013-03" db="EMBL/GenBank/DDBJ databases">
        <title>Genomic and evolutionary features of invertebrate iridoviruse.</title>
        <authorList>
            <person name="Piegu B."/>
            <person name="Guizard S."/>
            <person name="Bideshi D."/>
            <person name="Spears T."/>
            <person name="Federici B."/>
            <person name="Bigot Y."/>
        </authorList>
    </citation>
    <scope>NUCLEOTIDE SEQUENCE [LARGE SCALE GENOMIC DNA]</scope>
</reference>
<dbReference type="Gene3D" id="3.40.140.10">
    <property type="entry name" value="Cytidine Deaminase, domain 2"/>
    <property type="match status" value="1"/>
</dbReference>
<dbReference type="KEGG" id="vg:18501285"/>
<evidence type="ECO:0000313" key="1">
    <source>
        <dbReference type="EMBL" id="CCV02286.1"/>
    </source>
</evidence>
<dbReference type="GeneID" id="18501285"/>
<dbReference type="GO" id="GO:0003824">
    <property type="term" value="F:catalytic activity"/>
    <property type="evidence" value="ECO:0007669"/>
    <property type="project" value="InterPro"/>
</dbReference>
<dbReference type="InterPro" id="IPR016193">
    <property type="entry name" value="Cytidine_deaminase-like"/>
</dbReference>
<organism evidence="1 2">
    <name type="scientific">Invertebrate iridescent virus 30</name>
    <dbReference type="NCBI Taxonomy" id="345585"/>
    <lineage>
        <taxon>Viruses</taxon>
        <taxon>Varidnaviria</taxon>
        <taxon>Bamfordvirae</taxon>
        <taxon>Nucleocytoviricota</taxon>
        <taxon>Megaviricetes</taxon>
        <taxon>Pimascovirales</taxon>
        <taxon>Pimascovirales incertae sedis</taxon>
        <taxon>Iridoviridae</taxon>
        <taxon>Betairidovirinae</taxon>
        <taxon>Chloriridovirus</taxon>
        <taxon>Chloriridovirus simulium1</taxon>
        <taxon>Invertebrate iridescent virus 22</taxon>
    </lineage>
</organism>
<accession>W8W264</accession>
<dbReference type="RefSeq" id="YP_009010385.1">
    <property type="nucleotide sequence ID" value="NC_023611.1"/>
</dbReference>
<dbReference type="Proteomes" id="UP000136450">
    <property type="component" value="Segment"/>
</dbReference>
<gene>
    <name evidence="1" type="primary">091L</name>
    <name evidence="1" type="ORF">IIV30_091L</name>
</gene>
<evidence type="ECO:0000313" key="2">
    <source>
        <dbReference type="Proteomes" id="UP000136450"/>
    </source>
</evidence>
<dbReference type="EMBL" id="HF920636">
    <property type="protein sequence ID" value="CCV02286.1"/>
    <property type="molecule type" value="Genomic_DNA"/>
</dbReference>